<evidence type="ECO:0000256" key="1">
    <source>
        <dbReference type="SAM" id="MobiDB-lite"/>
    </source>
</evidence>
<evidence type="ECO:0000313" key="2">
    <source>
        <dbReference type="EMBL" id="MBM7645300.1"/>
    </source>
</evidence>
<dbReference type="Proteomes" id="UP000808914">
    <property type="component" value="Unassembled WGS sequence"/>
</dbReference>
<reference evidence="2 3" key="1">
    <citation type="submission" date="2021-01" db="EMBL/GenBank/DDBJ databases">
        <title>Genomic Encyclopedia of Type Strains, Phase IV (KMG-IV): sequencing the most valuable type-strain genomes for metagenomic binning, comparative biology and taxonomic classification.</title>
        <authorList>
            <person name="Goeker M."/>
        </authorList>
    </citation>
    <scope>NUCLEOTIDE SEQUENCE [LARGE SCALE GENOMIC DNA]</scope>
    <source>
        <strain evidence="2 3">DSM 28236</strain>
    </source>
</reference>
<organism evidence="2 3">
    <name type="scientific">Scopulibacillus daqui</name>
    <dbReference type="NCBI Taxonomy" id="1469162"/>
    <lineage>
        <taxon>Bacteria</taxon>
        <taxon>Bacillati</taxon>
        <taxon>Bacillota</taxon>
        <taxon>Bacilli</taxon>
        <taxon>Bacillales</taxon>
        <taxon>Sporolactobacillaceae</taxon>
        <taxon>Scopulibacillus</taxon>
    </lineage>
</organism>
<proteinExistence type="predicted"/>
<gene>
    <name evidence="2" type="ORF">JOD45_001511</name>
</gene>
<comment type="caution">
    <text evidence="2">The sequence shown here is derived from an EMBL/GenBank/DDBJ whole genome shotgun (WGS) entry which is preliminary data.</text>
</comment>
<accession>A0ABS2Q0E9</accession>
<feature type="compositionally biased region" description="Basic and acidic residues" evidence="1">
    <location>
        <begin position="81"/>
        <end position="96"/>
    </location>
</feature>
<name>A0ABS2Q0E9_9BACL</name>
<protein>
    <submittedName>
        <fullName evidence="2">Uncharacterized protein</fullName>
    </submittedName>
</protein>
<dbReference type="EMBL" id="JAFBER010000007">
    <property type="protein sequence ID" value="MBM7645300.1"/>
    <property type="molecule type" value="Genomic_DNA"/>
</dbReference>
<keyword evidence="3" id="KW-1185">Reference proteome</keyword>
<evidence type="ECO:0000313" key="3">
    <source>
        <dbReference type="Proteomes" id="UP000808914"/>
    </source>
</evidence>
<sequence length="195" mass="21734">MRLKKTAEVNFQQLSINNIDTSSGVFIGQIQANGWHSSKKDNYGFGSVSHGKVHDTVQIVIDNDNIDMPVNHCTDNFCKEEHSCPDDQTKKAAGEEDSHEGEETIQQNFQFNDININDSSINSAVAIGENSQNNWHSQTKNNYGIGRFIGEIYAERLAGNINDQDIIDAAACTKNINSLMPMMTPQTIKQDKKEI</sequence>
<feature type="region of interest" description="Disordered" evidence="1">
    <location>
        <begin position="81"/>
        <end position="102"/>
    </location>
</feature>
<dbReference type="RefSeq" id="WP_205003227.1">
    <property type="nucleotide sequence ID" value="NZ_JAFBER010000007.1"/>
</dbReference>